<proteinExistence type="predicted"/>
<dbReference type="Proteomes" id="UP000501179">
    <property type="component" value="Chromosome"/>
</dbReference>
<name>A0A6G9GYG5_9ACTN</name>
<reference evidence="1 2" key="1">
    <citation type="submission" date="2020-03" db="EMBL/GenBank/DDBJ databases">
        <title>A novel species.</title>
        <authorList>
            <person name="Gao J."/>
        </authorList>
    </citation>
    <scope>NUCLEOTIDE SEQUENCE [LARGE SCALE GENOMIC DNA]</scope>
    <source>
        <strain evidence="1 2">QMT-12</strain>
    </source>
</reference>
<keyword evidence="2" id="KW-1185">Reference proteome</keyword>
<dbReference type="KEGG" id="slia:HA039_11880"/>
<organism evidence="1 2">
    <name type="scientific">Streptomyces liangshanensis</name>
    <dbReference type="NCBI Taxonomy" id="2717324"/>
    <lineage>
        <taxon>Bacteria</taxon>
        <taxon>Bacillati</taxon>
        <taxon>Actinomycetota</taxon>
        <taxon>Actinomycetes</taxon>
        <taxon>Kitasatosporales</taxon>
        <taxon>Streptomycetaceae</taxon>
        <taxon>Streptomyces</taxon>
    </lineage>
</organism>
<accession>A0A6G9GYG5</accession>
<sequence length="203" mass="22465">MGDGIQWLADQDHWEHGVVFARGIGPTELAVRMGGIPGSLASPLTETEAWHLVLDLSTDVEDVVRVGSSGDWSFAVEYGMGDGRDNPAEISRDGVEVIVLEPSPDHPPRTFSYSRDGVVVCGFGLGDELRRWGEHPYLLLPDLTAGATLYPDGRYARPDTEHYRARDRHTLSLIESHFTLSLPREEANNERLPAFVVALSTEW</sequence>
<dbReference type="AlphaFoldDB" id="A0A6G9GYG5"/>
<gene>
    <name evidence="1" type="ORF">HA039_11880</name>
</gene>
<evidence type="ECO:0000313" key="1">
    <source>
        <dbReference type="EMBL" id="QIQ02937.1"/>
    </source>
</evidence>
<dbReference type="EMBL" id="CP050177">
    <property type="protein sequence ID" value="QIQ02937.1"/>
    <property type="molecule type" value="Genomic_DNA"/>
</dbReference>
<protein>
    <submittedName>
        <fullName evidence="1">Uncharacterized protein</fullName>
    </submittedName>
</protein>
<dbReference type="RefSeq" id="WP_167027870.1">
    <property type="nucleotide sequence ID" value="NZ_CP050177.1"/>
</dbReference>
<evidence type="ECO:0000313" key="2">
    <source>
        <dbReference type="Proteomes" id="UP000501179"/>
    </source>
</evidence>